<dbReference type="InterPro" id="IPR014756">
    <property type="entry name" value="Ig_E-set"/>
</dbReference>
<reference evidence="8" key="1">
    <citation type="journal article" date="2019" name="Nat. Commun.">
        <title>Genome-wide association mapping of date palm fruit traits.</title>
        <authorList>
            <person name="Hazzouri K.M."/>
            <person name="Gros-Balthazard M."/>
            <person name="Flowers J.M."/>
            <person name="Copetti D."/>
            <person name="Lemansour A."/>
            <person name="Lebrun M."/>
            <person name="Masmoudi K."/>
            <person name="Ferrand S."/>
            <person name="Dhar M.I."/>
            <person name="Fresquez Z.A."/>
            <person name="Rosas U."/>
            <person name="Zhang J."/>
            <person name="Talag J."/>
            <person name="Lee S."/>
            <person name="Kudrna D."/>
            <person name="Powell R.F."/>
            <person name="Leitch I.J."/>
            <person name="Krueger R.R."/>
            <person name="Wing R.A."/>
            <person name="Amiri K.M.A."/>
            <person name="Purugganan M.D."/>
        </authorList>
    </citation>
    <scope>NUCLEOTIDE SEQUENCE [LARGE SCALE GENOMIC DNA]</scope>
    <source>
        <strain evidence="8">cv. Khalas</strain>
    </source>
</reference>
<organism evidence="8 9">
    <name type="scientific">Phoenix dactylifera</name>
    <name type="common">Date palm</name>
    <dbReference type="NCBI Taxonomy" id="42345"/>
    <lineage>
        <taxon>Eukaryota</taxon>
        <taxon>Viridiplantae</taxon>
        <taxon>Streptophyta</taxon>
        <taxon>Embryophyta</taxon>
        <taxon>Tracheophyta</taxon>
        <taxon>Spermatophyta</taxon>
        <taxon>Magnoliopsida</taxon>
        <taxon>Liliopsida</taxon>
        <taxon>Arecaceae</taxon>
        <taxon>Coryphoideae</taxon>
        <taxon>Phoeniceae</taxon>
        <taxon>Phoenix</taxon>
    </lineage>
</organism>
<evidence type="ECO:0000256" key="3">
    <source>
        <dbReference type="ARBA" id="ARBA00011245"/>
    </source>
</evidence>
<dbReference type="PANTHER" id="PTHR11306:SF0">
    <property type="entry name" value="PHOSPHATIDYLGLYCEROL_PHOSPHATIDYLINOSITOL TRANSFER PROTEIN"/>
    <property type="match status" value="1"/>
</dbReference>
<keyword evidence="4" id="KW-0813">Transport</keyword>
<dbReference type="InterPro" id="IPR039670">
    <property type="entry name" value="NPC2-like"/>
</dbReference>
<dbReference type="InterPro" id="IPR003172">
    <property type="entry name" value="ML_dom"/>
</dbReference>
<dbReference type="Proteomes" id="UP000228380">
    <property type="component" value="Chromosome 8"/>
</dbReference>
<keyword evidence="8" id="KW-1185">Reference proteome</keyword>
<evidence type="ECO:0000256" key="6">
    <source>
        <dbReference type="ARBA" id="ARBA00023055"/>
    </source>
</evidence>
<protein>
    <submittedName>
        <fullName evidence="9">Phosphatidylglycerol/phosphatidylinositol transfer protein DDB_G0282107</fullName>
    </submittedName>
</protein>
<proteinExistence type="inferred from homology"/>
<dbReference type="GO" id="GO:0032934">
    <property type="term" value="F:sterol binding"/>
    <property type="evidence" value="ECO:0007669"/>
    <property type="project" value="InterPro"/>
</dbReference>
<comment type="function">
    <text evidence="1">Catalyzes the intermembrane transfer of phosphatidylglycerol and phosphatidylinositol.</text>
</comment>
<gene>
    <name evidence="9" type="primary">LOC103707731</name>
</gene>
<dbReference type="GeneID" id="103707731"/>
<evidence type="ECO:0000256" key="5">
    <source>
        <dbReference type="ARBA" id="ARBA00022729"/>
    </source>
</evidence>
<dbReference type="SMART" id="SM00737">
    <property type="entry name" value="ML"/>
    <property type="match status" value="1"/>
</dbReference>
<reference evidence="9" key="2">
    <citation type="submission" date="2025-08" db="UniProtKB">
        <authorList>
            <consortium name="RefSeq"/>
        </authorList>
    </citation>
    <scope>IDENTIFICATION</scope>
    <source>
        <tissue evidence="9">Young leaves</tissue>
    </source>
</reference>
<dbReference type="RefSeq" id="XP_008790567.2">
    <property type="nucleotide sequence ID" value="XM_008792345.4"/>
</dbReference>
<name>A0A8B7C2X7_PHODC</name>
<sequence length="204" mass="22162">MLLLAFTLPRQHAKRCAPGFKILFSDLACYILSLSIRQSPSTGRAMEGRGGFHFPLVVAAACLLLLLPPPAHANPEAVEYCDKKADYAVKVTGVEITPDPVVRGKPATFRISATTGVSISKGKLVLDVKYLGMHIHKETRDLCKETSCPVSIGDFMLSHDEILPSYAPPGSYTLIMRMVGENGSQLTCINFDFSIGFMSQVADN</sequence>
<dbReference type="InterPro" id="IPR033917">
    <property type="entry name" value="ML_PG-PI_TP"/>
</dbReference>
<accession>A0A8B7C2X7</accession>
<dbReference type="CDD" id="cd00917">
    <property type="entry name" value="PG-PI_TP"/>
    <property type="match status" value="1"/>
</dbReference>
<dbReference type="PANTHER" id="PTHR11306">
    <property type="entry name" value="NIEMANN PICK TYPE C2 PROTEIN NPC2-RELATED"/>
    <property type="match status" value="1"/>
</dbReference>
<dbReference type="AlphaFoldDB" id="A0A8B7C2X7"/>
<evidence type="ECO:0000259" key="7">
    <source>
        <dbReference type="SMART" id="SM00737"/>
    </source>
</evidence>
<evidence type="ECO:0000256" key="2">
    <source>
        <dbReference type="ARBA" id="ARBA00006370"/>
    </source>
</evidence>
<keyword evidence="6" id="KW-0445">Lipid transport</keyword>
<evidence type="ECO:0000256" key="4">
    <source>
        <dbReference type="ARBA" id="ARBA00022448"/>
    </source>
</evidence>
<evidence type="ECO:0000313" key="8">
    <source>
        <dbReference type="Proteomes" id="UP000228380"/>
    </source>
</evidence>
<dbReference type="Pfam" id="PF02221">
    <property type="entry name" value="E1_DerP2_DerF2"/>
    <property type="match status" value="1"/>
</dbReference>
<dbReference type="SUPFAM" id="SSF81296">
    <property type="entry name" value="E set domains"/>
    <property type="match status" value="1"/>
</dbReference>
<comment type="similarity">
    <text evidence="2">Belongs to the NPC2 family.</text>
</comment>
<dbReference type="Gene3D" id="2.60.40.770">
    <property type="match status" value="1"/>
</dbReference>
<comment type="subunit">
    <text evidence="3">Monomer.</text>
</comment>
<evidence type="ECO:0000256" key="1">
    <source>
        <dbReference type="ARBA" id="ARBA00002053"/>
    </source>
</evidence>
<keyword evidence="5" id="KW-0732">Signal</keyword>
<evidence type="ECO:0000313" key="9">
    <source>
        <dbReference type="RefSeq" id="XP_008790567.2"/>
    </source>
</evidence>
<dbReference type="FunFam" id="2.60.40.770:FF:000002">
    <property type="entry name" value="putative phosphatidylglycerol/phosphatidylinositol transfer protein DDB_G0282179"/>
    <property type="match status" value="1"/>
</dbReference>
<feature type="domain" description="MD-2-related lipid-recognition" evidence="7">
    <location>
        <begin position="78"/>
        <end position="193"/>
    </location>
</feature>
<dbReference type="OrthoDB" id="6409159at2759"/>
<dbReference type="GO" id="GO:0032366">
    <property type="term" value="P:intracellular sterol transport"/>
    <property type="evidence" value="ECO:0007669"/>
    <property type="project" value="InterPro"/>
</dbReference>
<dbReference type="KEGG" id="pda:103707731"/>